<dbReference type="AlphaFoldDB" id="W0FHD4"/>
<protein>
    <submittedName>
        <fullName evidence="4">Putative transcriptional regulator, PucR family</fullName>
    </submittedName>
</protein>
<name>W0FHD4_9BACT</name>
<reference evidence="4" key="1">
    <citation type="journal article" date="2013" name="PLoS ONE">
        <title>Metagenomic insights into the carbohydrate-active enzymes carried by the microorganisms adhering to solid digesta in the rumen of cows.</title>
        <authorList>
            <person name="Wang L."/>
            <person name="Hatem A."/>
            <person name="Catalyurek U.V."/>
            <person name="Morrison M."/>
            <person name="Yu Z."/>
        </authorList>
    </citation>
    <scope>NUCLEOTIDE SEQUENCE</scope>
</reference>
<accession>W0FHD4</accession>
<dbReference type="EMBL" id="KC246784">
    <property type="protein sequence ID" value="AHF24118.1"/>
    <property type="molecule type" value="Genomic_DNA"/>
</dbReference>
<evidence type="ECO:0000313" key="4">
    <source>
        <dbReference type="EMBL" id="AHF24118.1"/>
    </source>
</evidence>
<feature type="domain" description="CdaR GGDEF-like" evidence="3">
    <location>
        <begin position="295"/>
        <end position="399"/>
    </location>
</feature>
<proteinExistence type="inferred from homology"/>
<evidence type="ECO:0000256" key="1">
    <source>
        <dbReference type="ARBA" id="ARBA00006754"/>
    </source>
</evidence>
<dbReference type="PANTHER" id="PTHR33744:SF15">
    <property type="entry name" value="CARBOHYDRATE DIACID REGULATOR"/>
    <property type="match status" value="1"/>
</dbReference>
<feature type="domain" description="PucR C-terminal helix-turn-helix" evidence="2">
    <location>
        <begin position="455"/>
        <end position="511"/>
    </location>
</feature>
<dbReference type="Pfam" id="PF17853">
    <property type="entry name" value="GGDEF_2"/>
    <property type="match status" value="1"/>
</dbReference>
<organism evidence="4">
    <name type="scientific">uncultured bacterium Contig1450</name>
    <dbReference type="NCBI Taxonomy" id="1393427"/>
    <lineage>
        <taxon>Bacteria</taxon>
        <taxon>environmental samples</taxon>
    </lineage>
</organism>
<dbReference type="PANTHER" id="PTHR33744">
    <property type="entry name" value="CARBOHYDRATE DIACID REGULATOR"/>
    <property type="match status" value="1"/>
</dbReference>
<dbReference type="InterPro" id="IPR041522">
    <property type="entry name" value="CdaR_GGDEF"/>
</dbReference>
<dbReference type="InterPro" id="IPR042070">
    <property type="entry name" value="PucR_C-HTH_sf"/>
</dbReference>
<dbReference type="Gene3D" id="1.10.10.2840">
    <property type="entry name" value="PucR C-terminal helix-turn-helix domain"/>
    <property type="match status" value="1"/>
</dbReference>
<evidence type="ECO:0000259" key="3">
    <source>
        <dbReference type="Pfam" id="PF17853"/>
    </source>
</evidence>
<dbReference type="InterPro" id="IPR025736">
    <property type="entry name" value="PucR_C-HTH_dom"/>
</dbReference>
<sequence>MLQYVAEGKILKITAGILFYWLSRKKETQHIAHKADRIEIRELQLYAGQKEAEPGVLYLLPGEGKSLLFCCGKKTSITKEHIRNKKEGISLLKINTGPKEDAQDLLLREWNNLLKMANGMLEKILSQEDVADVMESAQGLLAEPFVLVDRDMQLLYGPASLAREMTESLGEGYSSEIIEELLMSKDFHNVAAQKEPFYYYMKITDQHSYCCNILVDDIYYARLVVNTKKGETRLESGAEQITEYLGEMIVRMIRSGALRLHQGQNDRRHVLLGQIADGMRPEKDEIRKAFGHPSSEGRYQVLCLEPFKAVGWETQMETTLPVMMRKLEQTWPESVAATSGKQILWLIRHQAMDKAKDTYAFFQKLLILLRENVFRAGVSSFFSDITAIPDAFDQASSALWIGSGKEESYWFFRFDDYRLDYMLASLRGNKMDQKLLLHPAVTMLAEYDRAHEGSLSETLKTFIEKKQNVTQAAEALFVHRTTLFRRLNQIRELTGIDLEDQRECLTLQLSYYLLEENKQ</sequence>
<comment type="similarity">
    <text evidence="1">Belongs to the CdaR family.</text>
</comment>
<evidence type="ECO:0000259" key="2">
    <source>
        <dbReference type="Pfam" id="PF13556"/>
    </source>
</evidence>
<dbReference type="InterPro" id="IPR051448">
    <property type="entry name" value="CdaR-like_regulators"/>
</dbReference>
<dbReference type="Pfam" id="PF13556">
    <property type="entry name" value="HTH_30"/>
    <property type="match status" value="1"/>
</dbReference>